<evidence type="ECO:0000256" key="3">
    <source>
        <dbReference type="ARBA" id="ARBA00023319"/>
    </source>
</evidence>
<keyword evidence="6" id="KW-1185">Reference proteome</keyword>
<comment type="subcellular location">
    <subcellularLocation>
        <location evidence="1">Membrane</location>
    </subcellularLocation>
</comment>
<dbReference type="InterPro" id="IPR050504">
    <property type="entry name" value="IgSF_BTN/MOG"/>
</dbReference>
<dbReference type="GO" id="GO:0005102">
    <property type="term" value="F:signaling receptor binding"/>
    <property type="evidence" value="ECO:0007669"/>
    <property type="project" value="TreeGrafter"/>
</dbReference>
<dbReference type="InterPro" id="IPR007110">
    <property type="entry name" value="Ig-like_dom"/>
</dbReference>
<dbReference type="GO" id="GO:0050852">
    <property type="term" value="P:T cell receptor signaling pathway"/>
    <property type="evidence" value="ECO:0007669"/>
    <property type="project" value="TreeGrafter"/>
</dbReference>
<sequence length="154" mass="17853">MSYTAVSHQRATERVWLQCWRPVMSSIFILRPGHDVTLQCQGPSDSPITVVKWSRSDLDSNPYIFYFRENRSDEDYQRPSHRGRVELRDPEMKNGDASVILKNVTVSDTGTYECVVSVRRNGNRKRNIDPFILHFLILIDINYNNGLILPNNLV</sequence>
<dbReference type="GeneTree" id="ENSGT01150000288621"/>
<keyword evidence="2" id="KW-0472">Membrane</keyword>
<dbReference type="InterPro" id="IPR003599">
    <property type="entry name" value="Ig_sub"/>
</dbReference>
<dbReference type="PROSITE" id="PS50835">
    <property type="entry name" value="IG_LIKE"/>
    <property type="match status" value="1"/>
</dbReference>
<evidence type="ECO:0000313" key="6">
    <source>
        <dbReference type="Proteomes" id="UP000694389"/>
    </source>
</evidence>
<dbReference type="Ensembl" id="ENSDLAT00005088633.1">
    <property type="protein sequence ID" value="ENSDLAP00005067294.1"/>
    <property type="gene ID" value="ENSDLAG00005029811.1"/>
</dbReference>
<keyword evidence="3" id="KW-0393">Immunoglobulin domain</keyword>
<evidence type="ECO:0000313" key="5">
    <source>
        <dbReference type="Ensembl" id="ENSDLAP00005067294.1"/>
    </source>
</evidence>
<dbReference type="Gene3D" id="2.60.40.10">
    <property type="entry name" value="Immunoglobulins"/>
    <property type="match status" value="1"/>
</dbReference>
<evidence type="ECO:0000259" key="4">
    <source>
        <dbReference type="PROSITE" id="PS50835"/>
    </source>
</evidence>
<name>A0A8P4G7A4_DICLA</name>
<dbReference type="InterPro" id="IPR013106">
    <property type="entry name" value="Ig_V-set"/>
</dbReference>
<dbReference type="InterPro" id="IPR013783">
    <property type="entry name" value="Ig-like_fold"/>
</dbReference>
<feature type="domain" description="Ig-like" evidence="4">
    <location>
        <begin position="22"/>
        <end position="129"/>
    </location>
</feature>
<evidence type="ECO:0000256" key="1">
    <source>
        <dbReference type="ARBA" id="ARBA00004370"/>
    </source>
</evidence>
<protein>
    <recommendedName>
        <fullName evidence="4">Ig-like domain-containing protein</fullName>
    </recommendedName>
</protein>
<reference evidence="5" key="1">
    <citation type="submission" date="2025-08" db="UniProtKB">
        <authorList>
            <consortium name="Ensembl"/>
        </authorList>
    </citation>
    <scope>IDENTIFICATION</scope>
</reference>
<accession>A0A8P4G7A4</accession>
<reference evidence="5" key="2">
    <citation type="submission" date="2025-09" db="UniProtKB">
        <authorList>
            <consortium name="Ensembl"/>
        </authorList>
    </citation>
    <scope>IDENTIFICATION</scope>
</reference>
<dbReference type="InterPro" id="IPR003598">
    <property type="entry name" value="Ig_sub2"/>
</dbReference>
<dbReference type="PANTHER" id="PTHR24100">
    <property type="entry name" value="BUTYROPHILIN"/>
    <property type="match status" value="1"/>
</dbReference>
<organism evidence="5 6">
    <name type="scientific">Dicentrarchus labrax</name>
    <name type="common">European seabass</name>
    <name type="synonym">Morone labrax</name>
    <dbReference type="NCBI Taxonomy" id="13489"/>
    <lineage>
        <taxon>Eukaryota</taxon>
        <taxon>Metazoa</taxon>
        <taxon>Chordata</taxon>
        <taxon>Craniata</taxon>
        <taxon>Vertebrata</taxon>
        <taxon>Euteleostomi</taxon>
        <taxon>Actinopterygii</taxon>
        <taxon>Neopterygii</taxon>
        <taxon>Teleostei</taxon>
        <taxon>Neoteleostei</taxon>
        <taxon>Acanthomorphata</taxon>
        <taxon>Eupercaria</taxon>
        <taxon>Moronidae</taxon>
        <taxon>Dicentrarchus</taxon>
    </lineage>
</organism>
<dbReference type="Pfam" id="PF07686">
    <property type="entry name" value="V-set"/>
    <property type="match status" value="1"/>
</dbReference>
<dbReference type="GO" id="GO:0009897">
    <property type="term" value="C:external side of plasma membrane"/>
    <property type="evidence" value="ECO:0007669"/>
    <property type="project" value="TreeGrafter"/>
</dbReference>
<dbReference type="Proteomes" id="UP000694389">
    <property type="component" value="Unassembled WGS sequence"/>
</dbReference>
<dbReference type="InterPro" id="IPR036179">
    <property type="entry name" value="Ig-like_dom_sf"/>
</dbReference>
<dbReference type="SMART" id="SM00408">
    <property type="entry name" value="IGc2"/>
    <property type="match status" value="1"/>
</dbReference>
<dbReference type="GO" id="GO:0001817">
    <property type="term" value="P:regulation of cytokine production"/>
    <property type="evidence" value="ECO:0007669"/>
    <property type="project" value="TreeGrafter"/>
</dbReference>
<dbReference type="SUPFAM" id="SSF48726">
    <property type="entry name" value="Immunoglobulin"/>
    <property type="match status" value="1"/>
</dbReference>
<dbReference type="PANTHER" id="PTHR24100:SF151">
    <property type="entry name" value="ICOS LIGAND"/>
    <property type="match status" value="1"/>
</dbReference>
<evidence type="ECO:0000256" key="2">
    <source>
        <dbReference type="ARBA" id="ARBA00023136"/>
    </source>
</evidence>
<dbReference type="SMART" id="SM00406">
    <property type="entry name" value="IGv"/>
    <property type="match status" value="1"/>
</dbReference>
<dbReference type="SMART" id="SM00409">
    <property type="entry name" value="IG"/>
    <property type="match status" value="1"/>
</dbReference>
<dbReference type="AlphaFoldDB" id="A0A8P4G7A4"/>
<proteinExistence type="predicted"/>